<keyword evidence="4" id="KW-1185">Reference proteome</keyword>
<keyword evidence="1" id="KW-0812">Transmembrane</keyword>
<evidence type="ECO:0000313" key="3">
    <source>
        <dbReference type="EMBL" id="MFC5354325.1"/>
    </source>
</evidence>
<dbReference type="GO" id="GO:0016746">
    <property type="term" value="F:acyltransferase activity"/>
    <property type="evidence" value="ECO:0007669"/>
    <property type="project" value="UniProtKB-KW"/>
</dbReference>
<dbReference type="RefSeq" id="WP_376994069.1">
    <property type="nucleotide sequence ID" value="NZ_JBHSLC010000006.1"/>
</dbReference>
<keyword evidence="1" id="KW-0472">Membrane</keyword>
<evidence type="ECO:0000259" key="2">
    <source>
        <dbReference type="Pfam" id="PF01757"/>
    </source>
</evidence>
<evidence type="ECO:0000313" key="4">
    <source>
        <dbReference type="Proteomes" id="UP001596166"/>
    </source>
</evidence>
<reference evidence="4" key="1">
    <citation type="journal article" date="2019" name="Int. J. Syst. Evol. Microbiol.">
        <title>The Global Catalogue of Microorganisms (GCM) 10K type strain sequencing project: providing services to taxonomists for standard genome sequencing and annotation.</title>
        <authorList>
            <consortium name="The Broad Institute Genomics Platform"/>
            <consortium name="The Broad Institute Genome Sequencing Center for Infectious Disease"/>
            <person name="Wu L."/>
            <person name="Ma J."/>
        </authorList>
    </citation>
    <scope>NUCLEOTIDE SEQUENCE [LARGE SCALE GENOMIC DNA]</scope>
    <source>
        <strain evidence="4">CCUG 58760</strain>
    </source>
</reference>
<proteinExistence type="predicted"/>
<dbReference type="PANTHER" id="PTHR23028:SF53">
    <property type="entry name" value="ACYL_TRANSF_3 DOMAIN-CONTAINING PROTEIN"/>
    <property type="match status" value="1"/>
</dbReference>
<sequence>MGVLRFLLALAVVFAHTAPPFGLRMTFGTNSVQAFYIVSGFLITLVLNKKYDQSRAFYEARFFRIFPTYWVFLLMEISIQLAQLAGAPLQSMMTLSFFQQN</sequence>
<name>A0ABW0FZY3_9PROT</name>
<keyword evidence="3" id="KW-0808">Transferase</keyword>
<feature type="transmembrane region" description="Helical" evidence="1">
    <location>
        <begin position="31"/>
        <end position="48"/>
    </location>
</feature>
<dbReference type="InterPro" id="IPR002656">
    <property type="entry name" value="Acyl_transf_3_dom"/>
</dbReference>
<organism evidence="3 4">
    <name type="scientific">Azospirillum himalayense</name>
    <dbReference type="NCBI Taxonomy" id="654847"/>
    <lineage>
        <taxon>Bacteria</taxon>
        <taxon>Pseudomonadati</taxon>
        <taxon>Pseudomonadota</taxon>
        <taxon>Alphaproteobacteria</taxon>
        <taxon>Rhodospirillales</taxon>
        <taxon>Azospirillaceae</taxon>
        <taxon>Azospirillum</taxon>
    </lineage>
</organism>
<feature type="transmembrane region" description="Helical" evidence="1">
    <location>
        <begin position="69"/>
        <end position="89"/>
    </location>
</feature>
<keyword evidence="1" id="KW-1133">Transmembrane helix</keyword>
<dbReference type="EC" id="2.3.-.-" evidence="3"/>
<keyword evidence="3" id="KW-0012">Acyltransferase</keyword>
<gene>
    <name evidence="3" type="ORF">ACFPMG_04825</name>
</gene>
<protein>
    <submittedName>
        <fullName evidence="3">Acyltransferase family protein</fullName>
        <ecNumber evidence="3">2.3.-.-</ecNumber>
    </submittedName>
</protein>
<dbReference type="Proteomes" id="UP001596166">
    <property type="component" value="Unassembled WGS sequence"/>
</dbReference>
<evidence type="ECO:0000256" key="1">
    <source>
        <dbReference type="SAM" id="Phobius"/>
    </source>
</evidence>
<feature type="domain" description="Acyltransferase 3" evidence="2">
    <location>
        <begin position="3"/>
        <end position="75"/>
    </location>
</feature>
<comment type="caution">
    <text evidence="3">The sequence shown here is derived from an EMBL/GenBank/DDBJ whole genome shotgun (WGS) entry which is preliminary data.</text>
</comment>
<dbReference type="InterPro" id="IPR050879">
    <property type="entry name" value="Acyltransferase_3"/>
</dbReference>
<dbReference type="PANTHER" id="PTHR23028">
    <property type="entry name" value="ACETYLTRANSFERASE"/>
    <property type="match status" value="1"/>
</dbReference>
<dbReference type="EMBL" id="JBHSLC010000006">
    <property type="protein sequence ID" value="MFC5354325.1"/>
    <property type="molecule type" value="Genomic_DNA"/>
</dbReference>
<dbReference type="Pfam" id="PF01757">
    <property type="entry name" value="Acyl_transf_3"/>
    <property type="match status" value="1"/>
</dbReference>
<accession>A0ABW0FZY3</accession>